<dbReference type="Proteomes" id="UP001500841">
    <property type="component" value="Unassembled WGS sequence"/>
</dbReference>
<dbReference type="RefSeq" id="WP_345100778.1">
    <property type="nucleotide sequence ID" value="NZ_BAABCV010000001.1"/>
</dbReference>
<organism evidence="1 2">
    <name type="scientific">Mucilaginibacter panaciglaebae</name>
    <dbReference type="NCBI Taxonomy" id="502331"/>
    <lineage>
        <taxon>Bacteria</taxon>
        <taxon>Pseudomonadati</taxon>
        <taxon>Bacteroidota</taxon>
        <taxon>Sphingobacteriia</taxon>
        <taxon>Sphingobacteriales</taxon>
        <taxon>Sphingobacteriaceae</taxon>
        <taxon>Mucilaginibacter</taxon>
    </lineage>
</organism>
<sequence>MLIKTKRIYEPAAKGDGYRILVDRLWPRGLKKENAHIDKWLKSVAPSSALRTWIHGDKGNWDEFELRYLDELKNSEGLQELETLLKEHHTVTFLYAAKDEQQNHALVLKKLVLVLRER</sequence>
<dbReference type="EMBL" id="BAABCV010000001">
    <property type="protein sequence ID" value="GAA4086444.1"/>
    <property type="molecule type" value="Genomic_DNA"/>
</dbReference>
<accession>A0ABP7WE81</accession>
<dbReference type="InterPro" id="IPR052552">
    <property type="entry name" value="YeaO-like"/>
</dbReference>
<proteinExistence type="predicted"/>
<dbReference type="PANTHER" id="PTHR36849:SF1">
    <property type="entry name" value="CYTOPLASMIC PROTEIN"/>
    <property type="match status" value="1"/>
</dbReference>
<protein>
    <submittedName>
        <fullName evidence="1">DUF488 domain-containing protein</fullName>
    </submittedName>
</protein>
<evidence type="ECO:0000313" key="2">
    <source>
        <dbReference type="Proteomes" id="UP001500841"/>
    </source>
</evidence>
<reference evidence="2" key="1">
    <citation type="journal article" date="2019" name="Int. J. Syst. Evol. Microbiol.">
        <title>The Global Catalogue of Microorganisms (GCM) 10K type strain sequencing project: providing services to taxonomists for standard genome sequencing and annotation.</title>
        <authorList>
            <consortium name="The Broad Institute Genomics Platform"/>
            <consortium name="The Broad Institute Genome Sequencing Center for Infectious Disease"/>
            <person name="Wu L."/>
            <person name="Ma J."/>
        </authorList>
    </citation>
    <scope>NUCLEOTIDE SEQUENCE [LARGE SCALE GENOMIC DNA]</scope>
    <source>
        <strain evidence="2">JCM 17085</strain>
    </source>
</reference>
<evidence type="ECO:0000313" key="1">
    <source>
        <dbReference type="EMBL" id="GAA4086444.1"/>
    </source>
</evidence>
<name>A0ABP7WE81_9SPHI</name>
<dbReference type="Pfam" id="PF22752">
    <property type="entry name" value="DUF488-N3i"/>
    <property type="match status" value="1"/>
</dbReference>
<keyword evidence="2" id="KW-1185">Reference proteome</keyword>
<dbReference type="PANTHER" id="PTHR36849">
    <property type="entry name" value="CYTOPLASMIC PROTEIN-RELATED"/>
    <property type="match status" value="1"/>
</dbReference>
<gene>
    <name evidence="1" type="ORF">GCM10022392_04260</name>
</gene>
<comment type="caution">
    <text evidence="1">The sequence shown here is derived from an EMBL/GenBank/DDBJ whole genome shotgun (WGS) entry which is preliminary data.</text>
</comment>